<sequence length="81" mass="8797">MLFYHHGAAVHPSAVRMGNAFVARVIVRKKEGGVNSLGNLGIFASRAAAVQFAIRSGIAFVDDRPLPAAPFRRSDVHLQER</sequence>
<evidence type="ECO:0000313" key="2">
    <source>
        <dbReference type="Proteomes" id="UP000054870"/>
    </source>
</evidence>
<protein>
    <submittedName>
        <fullName evidence="1">Uncharacterized protein</fullName>
    </submittedName>
</protein>
<reference evidence="1" key="1">
    <citation type="submission" date="2016-01" db="EMBL/GenBank/DDBJ databases">
        <authorList>
            <person name="Peeters C."/>
        </authorList>
    </citation>
    <scope>NUCLEOTIDE SEQUENCE [LARGE SCALE GENOMIC DNA]</scope>
    <source>
        <strain evidence="1">LMG 29318</strain>
    </source>
</reference>
<dbReference type="AlphaFoldDB" id="A0A158DPR7"/>
<comment type="caution">
    <text evidence="1">The sequence shown here is derived from an EMBL/GenBank/DDBJ whole genome shotgun (WGS) entry which is preliminary data.</text>
</comment>
<dbReference type="OrthoDB" id="9132596at2"/>
<dbReference type="EMBL" id="FCOF02000088">
    <property type="protein sequence ID" value="SAK96598.1"/>
    <property type="molecule type" value="Genomic_DNA"/>
</dbReference>
<dbReference type="RefSeq" id="WP_061128606.1">
    <property type="nucleotide sequence ID" value="NZ_FCOF02000088.1"/>
</dbReference>
<name>A0A158DPR7_9BURK</name>
<dbReference type="Proteomes" id="UP000054870">
    <property type="component" value="Unassembled WGS sequence"/>
</dbReference>
<evidence type="ECO:0000313" key="1">
    <source>
        <dbReference type="EMBL" id="SAK96598.1"/>
    </source>
</evidence>
<organism evidence="1 2">
    <name type="scientific">Caballeronia catudaia</name>
    <dbReference type="NCBI Taxonomy" id="1777136"/>
    <lineage>
        <taxon>Bacteria</taxon>
        <taxon>Pseudomonadati</taxon>
        <taxon>Pseudomonadota</taxon>
        <taxon>Betaproteobacteria</taxon>
        <taxon>Burkholderiales</taxon>
        <taxon>Burkholderiaceae</taxon>
        <taxon>Caballeronia</taxon>
    </lineage>
</organism>
<accession>A0A158DPR7</accession>
<proteinExistence type="predicted"/>
<gene>
    <name evidence="1" type="ORF">AWB75_07028</name>
</gene>
<keyword evidence="2" id="KW-1185">Reference proteome</keyword>